<dbReference type="Proteomes" id="UP000317303">
    <property type="component" value="Unassembled WGS sequence"/>
</dbReference>
<proteinExistence type="predicted"/>
<keyword evidence="2" id="KW-1185">Reference proteome</keyword>
<name>A0A660C9P9_9PSEU</name>
<evidence type="ECO:0000313" key="2">
    <source>
        <dbReference type="Proteomes" id="UP000317303"/>
    </source>
</evidence>
<reference evidence="1 2" key="1">
    <citation type="submission" date="2019-07" db="EMBL/GenBank/DDBJ databases">
        <title>R&amp;d 2014.</title>
        <authorList>
            <person name="Klenk H.-P."/>
        </authorList>
    </citation>
    <scope>NUCLEOTIDE SEQUENCE [LARGE SCALE GENOMIC DNA]</scope>
    <source>
        <strain evidence="1 2">DSM 43194</strain>
    </source>
</reference>
<dbReference type="RefSeq" id="WP_030533198.1">
    <property type="nucleotide sequence ID" value="NZ_JOIJ01000012.1"/>
</dbReference>
<accession>A0A660C9P9</accession>
<sequence length="94" mass="10224">MWLVQHVDGALVAVGPDGWPVEADPDAPDLDIVPGWRPVVGGVRHIGGTAHEPTSGSTAEMLCGRLFTLPRRRQRTSPLLFDCSACWHVWLGID</sequence>
<organism evidence="1 2">
    <name type="scientific">Prauserella rugosa</name>
    <dbReference type="NCBI Taxonomy" id="43354"/>
    <lineage>
        <taxon>Bacteria</taxon>
        <taxon>Bacillati</taxon>
        <taxon>Actinomycetota</taxon>
        <taxon>Actinomycetes</taxon>
        <taxon>Pseudonocardiales</taxon>
        <taxon>Pseudonocardiaceae</taxon>
        <taxon>Prauserella</taxon>
    </lineage>
</organism>
<dbReference type="OrthoDB" id="1523230at2"/>
<comment type="caution">
    <text evidence="1">The sequence shown here is derived from an EMBL/GenBank/DDBJ whole genome shotgun (WGS) entry which is preliminary data.</text>
</comment>
<evidence type="ECO:0000313" key="1">
    <source>
        <dbReference type="EMBL" id="TWH18269.1"/>
    </source>
</evidence>
<gene>
    <name evidence="1" type="ORF">JD82_00085</name>
</gene>
<dbReference type="EMBL" id="VLJV01000001">
    <property type="protein sequence ID" value="TWH18269.1"/>
    <property type="molecule type" value="Genomic_DNA"/>
</dbReference>
<dbReference type="AlphaFoldDB" id="A0A660C9P9"/>
<protein>
    <submittedName>
        <fullName evidence="1">Uncharacterized protein</fullName>
    </submittedName>
</protein>